<dbReference type="RefSeq" id="WP_116559453.1">
    <property type="nucleotide sequence ID" value="NZ_QDKM01000009.1"/>
</dbReference>
<name>A0A2T8HQM1_9RHOB</name>
<keyword evidence="2" id="KW-1185">Reference proteome</keyword>
<comment type="caution">
    <text evidence="1">The sequence shown here is derived from an EMBL/GenBank/DDBJ whole genome shotgun (WGS) entry which is preliminary data.</text>
</comment>
<dbReference type="AlphaFoldDB" id="A0A2T8HQM1"/>
<protein>
    <submittedName>
        <fullName evidence="1">Uncharacterized protein</fullName>
    </submittedName>
</protein>
<dbReference type="EMBL" id="QDKM01000009">
    <property type="protein sequence ID" value="PVH27726.1"/>
    <property type="molecule type" value="Genomic_DNA"/>
</dbReference>
<evidence type="ECO:0000313" key="2">
    <source>
        <dbReference type="Proteomes" id="UP000245911"/>
    </source>
</evidence>
<gene>
    <name evidence="1" type="ORF">DDE20_15560</name>
</gene>
<dbReference type="Proteomes" id="UP000245911">
    <property type="component" value="Unassembled WGS sequence"/>
</dbReference>
<dbReference type="OrthoDB" id="7108001at2"/>
<accession>A0A2T8HQM1</accession>
<sequence>MPENKTLSRIAYVGPVLVRLGGKLFLPPDADEILPLGEDYNRTMTRILAKRNDFLAEITKRLAAMSDEELAQSYDREGKPQTEAEKSWFDITKRRILDAFSGLSTWYLAPLFRTSDLANFEHWGRSSFWSLDEVVWLSVGLEPSASLSAAASPYDQFGRPRTLKTVALYMSRHTELLRREFQLFAQSEEIKANALLRWIERVNFPVHPEFLAMLQQAVGDPGSNSSVPTVERDDNGAGYPDAREKVSLAKLLTAIATDAYGYDPSQPRSPIPGEIASIADKLGLSVSKDTIRKYLQLGAQHLPPDWNAE</sequence>
<organism evidence="1 2">
    <name type="scientific">Pararhodobacter oceanensis</name>
    <dbReference type="NCBI Taxonomy" id="2172121"/>
    <lineage>
        <taxon>Bacteria</taxon>
        <taxon>Pseudomonadati</taxon>
        <taxon>Pseudomonadota</taxon>
        <taxon>Alphaproteobacteria</taxon>
        <taxon>Rhodobacterales</taxon>
        <taxon>Paracoccaceae</taxon>
        <taxon>Pararhodobacter</taxon>
    </lineage>
</organism>
<evidence type="ECO:0000313" key="1">
    <source>
        <dbReference type="EMBL" id="PVH27726.1"/>
    </source>
</evidence>
<reference evidence="1 2" key="1">
    <citation type="submission" date="2018-04" db="EMBL/GenBank/DDBJ databases">
        <title>Pararhodobacter oceanense sp. nov., isolated from marine intertidal sediment.</title>
        <authorList>
            <person name="Wang X.-L."/>
            <person name="Du Z.-J."/>
        </authorList>
    </citation>
    <scope>NUCLEOTIDE SEQUENCE [LARGE SCALE GENOMIC DNA]</scope>
    <source>
        <strain evidence="1 2">AM505</strain>
    </source>
</reference>
<proteinExistence type="predicted"/>